<keyword evidence="2" id="KW-1185">Reference proteome</keyword>
<evidence type="ECO:0000313" key="2">
    <source>
        <dbReference type="Proteomes" id="UP000766486"/>
    </source>
</evidence>
<reference evidence="1 2" key="1">
    <citation type="submission" date="2019-06" db="EMBL/GenBank/DDBJ databases">
        <authorList>
            <person name="Broberg M."/>
        </authorList>
    </citation>
    <scope>NUCLEOTIDE SEQUENCE [LARGE SCALE GENOMIC DNA]</scope>
</reference>
<sequence length="498" mass="57341">MAPFLGIPTELIQQILGLLLVPDLARLCRTNHFLRYHAEPCLYSTIDLNWSNCTKPPIIPLLWTLLSRPELFALVDTFSLRGYAYRNRNINGEDIPVPQDELRLTIPRKITLSPFISAIKKTKVSYTDVWVDRLKAGHMEAFAGLLIAYLSNTTSLMVTTNFVEDFALVGKILQSKALQLQPFHSHSQALQQGAFPSQMPNFTQLQRLAYVRRMDQDQQDHNEPFRESMSTLYLPNLVDVKLWIPNPSMFQWPEGEPNLDHLTSLDIEWLDPRLLVEILSLTRNLRSFTYSWDYIDAILNDDWKVPYLDLDEIVTAISPVKDTLEKLHIHFRVGFGLRDTWPQMSISGSFNKLVEFDRIRELNVPFAALSGFGPDFTPLDRGLPPSVEALSLTVDMMEDEAFIWNRARPDMTCWGKDMNAWAGRIRPWEPEYTFQSLVLLLAHACPAKFPRLRQILWLNRVADSEYDRFKREAERLSPLLGVDIKLLKHCIDPGYAAA</sequence>
<proteinExistence type="predicted"/>
<gene>
    <name evidence="1" type="ORF">CLO192961_LOCUS78170</name>
</gene>
<evidence type="ECO:0000313" key="1">
    <source>
        <dbReference type="EMBL" id="VUC22218.1"/>
    </source>
</evidence>
<name>A0ABY6TU94_BIOOC</name>
<protein>
    <recommendedName>
        <fullName evidence="3">F-box domain-containing protein</fullName>
    </recommendedName>
</protein>
<dbReference type="Proteomes" id="UP000766486">
    <property type="component" value="Unassembled WGS sequence"/>
</dbReference>
<evidence type="ECO:0008006" key="3">
    <source>
        <dbReference type="Google" id="ProtNLM"/>
    </source>
</evidence>
<accession>A0ABY6TU94</accession>
<dbReference type="EMBL" id="CABFNS010000533">
    <property type="protein sequence ID" value="VUC22218.1"/>
    <property type="molecule type" value="Genomic_DNA"/>
</dbReference>
<comment type="caution">
    <text evidence="1">The sequence shown here is derived from an EMBL/GenBank/DDBJ whole genome shotgun (WGS) entry which is preliminary data.</text>
</comment>
<organism evidence="1 2">
    <name type="scientific">Bionectria ochroleuca</name>
    <name type="common">Gliocladium roseum</name>
    <dbReference type="NCBI Taxonomy" id="29856"/>
    <lineage>
        <taxon>Eukaryota</taxon>
        <taxon>Fungi</taxon>
        <taxon>Dikarya</taxon>
        <taxon>Ascomycota</taxon>
        <taxon>Pezizomycotina</taxon>
        <taxon>Sordariomycetes</taxon>
        <taxon>Hypocreomycetidae</taxon>
        <taxon>Hypocreales</taxon>
        <taxon>Bionectriaceae</taxon>
        <taxon>Clonostachys</taxon>
    </lineage>
</organism>